<name>A0ABU7ZQV7_9HYPH</name>
<evidence type="ECO:0000259" key="3">
    <source>
        <dbReference type="Pfam" id="PF16220"/>
    </source>
</evidence>
<keyword evidence="5" id="KW-1185">Reference proteome</keyword>
<dbReference type="InterPro" id="IPR012373">
    <property type="entry name" value="Ferrdict_sens_TM"/>
</dbReference>
<proteinExistence type="predicted"/>
<organism evidence="4 5">
    <name type="scientific">Pannonibacter anstelovis</name>
    <dbReference type="NCBI Taxonomy" id="3121537"/>
    <lineage>
        <taxon>Bacteria</taxon>
        <taxon>Pseudomonadati</taxon>
        <taxon>Pseudomonadota</taxon>
        <taxon>Alphaproteobacteria</taxon>
        <taxon>Hyphomicrobiales</taxon>
        <taxon>Stappiaceae</taxon>
        <taxon>Pannonibacter</taxon>
    </lineage>
</organism>
<evidence type="ECO:0000259" key="2">
    <source>
        <dbReference type="Pfam" id="PF04773"/>
    </source>
</evidence>
<evidence type="ECO:0000313" key="4">
    <source>
        <dbReference type="EMBL" id="MEH0097611.1"/>
    </source>
</evidence>
<sequence length="364" mass="38830">MPVNQTGDIREPALLEAAADWLVRLREAPEDEALRQAFQLWCSQAPAHAAAFQRVSRAWDLLGHAAEQTGSLAGSLDGSQAVAVSAAEETVVAEAAPSPIAAVTASPRRSGPQARRAGEPRRWRRAMLSAVAGAMAACLAIAAGPVLLLRLEADHYTAKTEQRAVMLEDGSQVTLAAASAIATGFSAGDRGVELLAGDAYFDVVKDPSRPFTVAAGEVRITVLGTSFDVRVTTGMIDVSLAEGSVRAKVSVGGRVQEQMLVPGEMLSIDRATGQLVTRQIAPEDIGSWRQGRLYVVDATVSSVLEEIARYHPGWVRLTDEALGRQHVTGFYDLRDPDRALRALVEPFDGEVVSVSPYIRLISGR</sequence>
<dbReference type="PANTHER" id="PTHR30273:SF2">
    <property type="entry name" value="PROTEIN FECR"/>
    <property type="match status" value="1"/>
</dbReference>
<keyword evidence="1" id="KW-0812">Transmembrane</keyword>
<feature type="domain" description="FecR N-terminal" evidence="3">
    <location>
        <begin position="16"/>
        <end position="57"/>
    </location>
</feature>
<protein>
    <submittedName>
        <fullName evidence="4">FecR family protein</fullName>
    </submittedName>
</protein>
<keyword evidence="1" id="KW-0472">Membrane</keyword>
<dbReference type="RefSeq" id="WP_334252219.1">
    <property type="nucleotide sequence ID" value="NZ_JBAKBE010000009.1"/>
</dbReference>
<feature type="transmembrane region" description="Helical" evidence="1">
    <location>
        <begin position="126"/>
        <end position="149"/>
    </location>
</feature>
<gene>
    <name evidence="4" type="ORF">V6L76_15215</name>
</gene>
<feature type="domain" description="FecR protein" evidence="2">
    <location>
        <begin position="155"/>
        <end position="246"/>
    </location>
</feature>
<dbReference type="Gene3D" id="2.60.120.1440">
    <property type="match status" value="1"/>
</dbReference>
<accession>A0ABU7ZQV7</accession>
<dbReference type="Proteomes" id="UP001380822">
    <property type="component" value="Unassembled WGS sequence"/>
</dbReference>
<dbReference type="Pfam" id="PF04773">
    <property type="entry name" value="FecR"/>
    <property type="match status" value="1"/>
</dbReference>
<dbReference type="PANTHER" id="PTHR30273">
    <property type="entry name" value="PERIPLASMIC SIGNAL SENSOR AND SIGMA FACTOR ACTIVATOR FECR-RELATED"/>
    <property type="match status" value="1"/>
</dbReference>
<dbReference type="InterPro" id="IPR006860">
    <property type="entry name" value="FecR"/>
</dbReference>
<keyword evidence="1" id="KW-1133">Transmembrane helix</keyword>
<dbReference type="InterPro" id="IPR032623">
    <property type="entry name" value="FecR_N"/>
</dbReference>
<dbReference type="EMBL" id="JBAKBE010000009">
    <property type="protein sequence ID" value="MEH0097611.1"/>
    <property type="molecule type" value="Genomic_DNA"/>
</dbReference>
<comment type="caution">
    <text evidence="4">The sequence shown here is derived from an EMBL/GenBank/DDBJ whole genome shotgun (WGS) entry which is preliminary data.</text>
</comment>
<reference evidence="4 5" key="1">
    <citation type="submission" date="2024-02" db="EMBL/GenBank/DDBJ databases">
        <title>A new putative Pannonibacter species isolated from two cases of bloodstream infections in paediatric patients.</title>
        <authorList>
            <person name="Castellana S."/>
            <person name="De Laurentiis V."/>
            <person name="Grassi M."/>
            <person name="De Leonardis F."/>
            <person name="Mosca A."/>
            <person name="De Carlo C."/>
            <person name="Sparapano E."/>
            <person name="Ronga L."/>
            <person name="Santacroce L."/>
            <person name="Chironna M."/>
            <person name="De Robertis A."/>
            <person name="Bianco A."/>
            <person name="Del Sambro L."/>
            <person name="Capozzi L."/>
            <person name="Parisi A."/>
        </authorList>
    </citation>
    <scope>NUCLEOTIDE SEQUENCE [LARGE SCALE GENOMIC DNA]</scope>
    <source>
        <strain evidence="4 5">Pt2</strain>
    </source>
</reference>
<dbReference type="PIRSF" id="PIRSF018266">
    <property type="entry name" value="FecR"/>
    <property type="match status" value="1"/>
</dbReference>
<evidence type="ECO:0000313" key="5">
    <source>
        <dbReference type="Proteomes" id="UP001380822"/>
    </source>
</evidence>
<dbReference type="Pfam" id="PF16220">
    <property type="entry name" value="DUF4880"/>
    <property type="match status" value="1"/>
</dbReference>
<evidence type="ECO:0000256" key="1">
    <source>
        <dbReference type="SAM" id="Phobius"/>
    </source>
</evidence>